<dbReference type="GO" id="GO:0000981">
    <property type="term" value="F:DNA-binding transcription factor activity, RNA polymerase II-specific"/>
    <property type="evidence" value="ECO:0007669"/>
    <property type="project" value="EnsemblMetazoa"/>
</dbReference>
<dbReference type="PROSITE" id="PS00027">
    <property type="entry name" value="HOMEOBOX_1"/>
    <property type="match status" value="1"/>
</dbReference>
<reference evidence="11 12" key="1">
    <citation type="journal article" date="2007" name="Nature">
        <title>Evolution of genes and genomes on the Drosophila phylogeny.</title>
        <authorList>
            <consortium name="Drosophila 12 Genomes Consortium"/>
            <person name="Clark A.G."/>
            <person name="Eisen M.B."/>
            <person name="Smith D.R."/>
            <person name="Bergman C.M."/>
            <person name="Oliver B."/>
            <person name="Markow T.A."/>
            <person name="Kaufman T.C."/>
            <person name="Kellis M."/>
            <person name="Gelbart W."/>
            <person name="Iyer V.N."/>
            <person name="Pollard D.A."/>
            <person name="Sackton T.B."/>
            <person name="Larracuente A.M."/>
            <person name="Singh N.D."/>
            <person name="Abad J.P."/>
            <person name="Abt D.N."/>
            <person name="Adryan B."/>
            <person name="Aguade M."/>
            <person name="Akashi H."/>
            <person name="Anderson W.W."/>
            <person name="Aquadro C.F."/>
            <person name="Ardell D.H."/>
            <person name="Arguello R."/>
            <person name="Artieri C.G."/>
            <person name="Barbash D.A."/>
            <person name="Barker D."/>
            <person name="Barsanti P."/>
            <person name="Batterham P."/>
            <person name="Batzoglou S."/>
            <person name="Begun D."/>
            <person name="Bhutkar A."/>
            <person name="Blanco E."/>
            <person name="Bosak S.A."/>
            <person name="Bradley R.K."/>
            <person name="Brand A.D."/>
            <person name="Brent M.R."/>
            <person name="Brooks A.N."/>
            <person name="Brown R.H."/>
            <person name="Butlin R.K."/>
            <person name="Caggese C."/>
            <person name="Calvi B.R."/>
            <person name="Bernardo de Carvalho A."/>
            <person name="Caspi A."/>
            <person name="Castrezana S."/>
            <person name="Celniker S.E."/>
            <person name="Chang J.L."/>
            <person name="Chapple C."/>
            <person name="Chatterji S."/>
            <person name="Chinwalla A."/>
            <person name="Civetta A."/>
            <person name="Clifton S.W."/>
            <person name="Comeron J.M."/>
            <person name="Costello J.C."/>
            <person name="Coyne J.A."/>
            <person name="Daub J."/>
            <person name="David R.G."/>
            <person name="Delcher A.L."/>
            <person name="Delehaunty K."/>
            <person name="Do C.B."/>
            <person name="Ebling H."/>
            <person name="Edwards K."/>
            <person name="Eickbush T."/>
            <person name="Evans J.D."/>
            <person name="Filipski A."/>
            <person name="Findeiss S."/>
            <person name="Freyhult E."/>
            <person name="Fulton L."/>
            <person name="Fulton R."/>
            <person name="Garcia A.C."/>
            <person name="Gardiner A."/>
            <person name="Garfield D.A."/>
            <person name="Garvin B.E."/>
            <person name="Gibson G."/>
            <person name="Gilbert D."/>
            <person name="Gnerre S."/>
            <person name="Godfrey J."/>
            <person name="Good R."/>
            <person name="Gotea V."/>
            <person name="Gravely B."/>
            <person name="Greenberg A.J."/>
            <person name="Griffiths-Jones S."/>
            <person name="Gross S."/>
            <person name="Guigo R."/>
            <person name="Gustafson E.A."/>
            <person name="Haerty W."/>
            <person name="Hahn M.W."/>
            <person name="Halligan D.L."/>
            <person name="Halpern A.L."/>
            <person name="Halter G.M."/>
            <person name="Han M.V."/>
            <person name="Heger A."/>
            <person name="Hillier L."/>
            <person name="Hinrichs A.S."/>
            <person name="Holmes I."/>
            <person name="Hoskins R.A."/>
            <person name="Hubisz M.J."/>
            <person name="Hultmark D."/>
            <person name="Huntley M.A."/>
            <person name="Jaffe D.B."/>
            <person name="Jagadeeshan S."/>
            <person name="Jeck W.R."/>
            <person name="Johnson J."/>
            <person name="Jones C.D."/>
            <person name="Jordan W.C."/>
            <person name="Karpen G.H."/>
            <person name="Kataoka E."/>
            <person name="Keightley P.D."/>
            <person name="Kheradpour P."/>
            <person name="Kirkness E.F."/>
            <person name="Koerich L.B."/>
            <person name="Kristiansen K."/>
            <person name="Kudrna D."/>
            <person name="Kulathinal R.J."/>
            <person name="Kumar S."/>
            <person name="Kwok R."/>
            <person name="Lander E."/>
            <person name="Langley C.H."/>
            <person name="Lapoint R."/>
            <person name="Lazzaro B.P."/>
            <person name="Lee S.J."/>
            <person name="Levesque L."/>
            <person name="Li R."/>
            <person name="Lin C.F."/>
            <person name="Lin M.F."/>
            <person name="Lindblad-Toh K."/>
            <person name="Llopart A."/>
            <person name="Long M."/>
            <person name="Low L."/>
            <person name="Lozovsky E."/>
            <person name="Lu J."/>
            <person name="Luo M."/>
            <person name="Machado C.A."/>
            <person name="Makalowski W."/>
            <person name="Marzo M."/>
            <person name="Matsuda M."/>
            <person name="Matzkin L."/>
            <person name="McAllister B."/>
            <person name="McBride C.S."/>
            <person name="McKernan B."/>
            <person name="McKernan K."/>
            <person name="Mendez-Lago M."/>
            <person name="Minx P."/>
            <person name="Mollenhauer M.U."/>
            <person name="Montooth K."/>
            <person name="Mount S.M."/>
            <person name="Mu X."/>
            <person name="Myers E."/>
            <person name="Negre B."/>
            <person name="Newfeld S."/>
            <person name="Nielsen R."/>
            <person name="Noor M.A."/>
            <person name="O'Grady P."/>
            <person name="Pachter L."/>
            <person name="Papaceit M."/>
            <person name="Parisi M.J."/>
            <person name="Parisi M."/>
            <person name="Parts L."/>
            <person name="Pedersen J.S."/>
            <person name="Pesole G."/>
            <person name="Phillippy A.M."/>
            <person name="Ponting C.P."/>
            <person name="Pop M."/>
            <person name="Porcelli D."/>
            <person name="Powell J.R."/>
            <person name="Prohaska S."/>
            <person name="Pruitt K."/>
            <person name="Puig M."/>
            <person name="Quesneville H."/>
            <person name="Ram K.R."/>
            <person name="Rand D."/>
            <person name="Rasmussen M.D."/>
            <person name="Reed L.K."/>
            <person name="Reenan R."/>
            <person name="Reily A."/>
            <person name="Remington K.A."/>
            <person name="Rieger T.T."/>
            <person name="Ritchie M.G."/>
            <person name="Robin C."/>
            <person name="Rogers Y.H."/>
            <person name="Rohde C."/>
            <person name="Rozas J."/>
            <person name="Rubenfield M.J."/>
            <person name="Ruiz A."/>
            <person name="Russo S."/>
            <person name="Salzberg S.L."/>
            <person name="Sanchez-Gracia A."/>
            <person name="Saranga D.J."/>
            <person name="Sato H."/>
            <person name="Schaeffer S.W."/>
            <person name="Schatz M.C."/>
            <person name="Schlenke T."/>
            <person name="Schwartz R."/>
            <person name="Segarra C."/>
            <person name="Singh R.S."/>
            <person name="Sirot L."/>
            <person name="Sirota M."/>
            <person name="Sisneros N.B."/>
            <person name="Smith C.D."/>
            <person name="Smith T.F."/>
            <person name="Spieth J."/>
            <person name="Stage D.E."/>
            <person name="Stark A."/>
            <person name="Stephan W."/>
            <person name="Strausberg R.L."/>
            <person name="Strempel S."/>
            <person name="Sturgill D."/>
            <person name="Sutton G."/>
            <person name="Sutton G.G."/>
            <person name="Tao W."/>
            <person name="Teichmann S."/>
            <person name="Tobari Y.N."/>
            <person name="Tomimura Y."/>
            <person name="Tsolas J.M."/>
            <person name="Valente V.L."/>
            <person name="Venter E."/>
            <person name="Venter J.C."/>
            <person name="Vicario S."/>
            <person name="Vieira F.G."/>
            <person name="Vilella A.J."/>
            <person name="Villasante A."/>
            <person name="Walenz B."/>
            <person name="Wang J."/>
            <person name="Wasserman M."/>
            <person name="Watts T."/>
            <person name="Wilson D."/>
            <person name="Wilson R.K."/>
            <person name="Wing R.A."/>
            <person name="Wolfner M.F."/>
            <person name="Wong A."/>
            <person name="Wong G.K."/>
            <person name="Wu C.I."/>
            <person name="Wu G."/>
            <person name="Yamamoto D."/>
            <person name="Yang H.P."/>
            <person name="Yang S.P."/>
            <person name="Yorke J.A."/>
            <person name="Yoshida K."/>
            <person name="Zdobnov E."/>
            <person name="Zhang P."/>
            <person name="Zhang Y."/>
            <person name="Zimin A.V."/>
            <person name="Baldwin J."/>
            <person name="Abdouelleil A."/>
            <person name="Abdulkadir J."/>
            <person name="Abebe A."/>
            <person name="Abera B."/>
            <person name="Abreu J."/>
            <person name="Acer S.C."/>
            <person name="Aftuck L."/>
            <person name="Alexander A."/>
            <person name="An P."/>
            <person name="Anderson E."/>
            <person name="Anderson S."/>
            <person name="Arachi H."/>
            <person name="Azer M."/>
            <person name="Bachantsang P."/>
            <person name="Barry A."/>
            <person name="Bayul T."/>
            <person name="Berlin A."/>
            <person name="Bessette D."/>
            <person name="Bloom T."/>
            <person name="Blye J."/>
            <person name="Boguslavskiy L."/>
            <person name="Bonnet C."/>
            <person name="Boukhgalter B."/>
            <person name="Bourzgui I."/>
            <person name="Brown A."/>
            <person name="Cahill P."/>
            <person name="Channer S."/>
            <person name="Cheshatsang Y."/>
            <person name="Chuda L."/>
            <person name="Citroen M."/>
            <person name="Collymore A."/>
            <person name="Cooke P."/>
            <person name="Costello M."/>
            <person name="D'Aco K."/>
            <person name="Daza R."/>
            <person name="De Haan G."/>
            <person name="DeGray S."/>
            <person name="DeMaso C."/>
            <person name="Dhargay N."/>
            <person name="Dooley K."/>
            <person name="Dooley E."/>
            <person name="Doricent M."/>
            <person name="Dorje P."/>
            <person name="Dorjee K."/>
            <person name="Dupes A."/>
            <person name="Elong R."/>
            <person name="Falk J."/>
            <person name="Farina A."/>
            <person name="Faro S."/>
            <person name="Ferguson D."/>
            <person name="Fisher S."/>
            <person name="Foley C.D."/>
            <person name="Franke A."/>
            <person name="Friedrich D."/>
            <person name="Gadbois L."/>
            <person name="Gearin G."/>
            <person name="Gearin C.R."/>
            <person name="Giannoukos G."/>
            <person name="Goode T."/>
            <person name="Graham J."/>
            <person name="Grandbois E."/>
            <person name="Grewal S."/>
            <person name="Gyaltsen K."/>
            <person name="Hafez N."/>
            <person name="Hagos B."/>
            <person name="Hall J."/>
            <person name="Henson C."/>
            <person name="Hollinger A."/>
            <person name="Honan T."/>
            <person name="Huard M.D."/>
            <person name="Hughes L."/>
            <person name="Hurhula B."/>
            <person name="Husby M.E."/>
            <person name="Kamat A."/>
            <person name="Kanga B."/>
            <person name="Kashin S."/>
            <person name="Khazanovich D."/>
            <person name="Kisner P."/>
            <person name="Lance K."/>
            <person name="Lara M."/>
            <person name="Lee W."/>
            <person name="Lennon N."/>
            <person name="Letendre F."/>
            <person name="LeVine R."/>
            <person name="Lipovsky A."/>
            <person name="Liu X."/>
            <person name="Liu J."/>
            <person name="Liu S."/>
            <person name="Lokyitsang T."/>
            <person name="Lokyitsang Y."/>
            <person name="Lubonja R."/>
            <person name="Lui A."/>
            <person name="MacDonald P."/>
            <person name="Magnisalis V."/>
            <person name="Maru K."/>
            <person name="Matthews C."/>
            <person name="McCusker W."/>
            <person name="McDonough S."/>
            <person name="Mehta T."/>
            <person name="Meldrim J."/>
            <person name="Meneus L."/>
            <person name="Mihai O."/>
            <person name="Mihalev A."/>
            <person name="Mihova T."/>
            <person name="Mittelman R."/>
            <person name="Mlenga V."/>
            <person name="Montmayeur A."/>
            <person name="Mulrain L."/>
            <person name="Navidi A."/>
            <person name="Naylor J."/>
            <person name="Negash T."/>
            <person name="Nguyen T."/>
            <person name="Nguyen N."/>
            <person name="Nicol R."/>
            <person name="Norbu C."/>
            <person name="Norbu N."/>
            <person name="Novod N."/>
            <person name="O'Neill B."/>
            <person name="Osman S."/>
            <person name="Markiewicz E."/>
            <person name="Oyono O.L."/>
            <person name="Patti C."/>
            <person name="Phunkhang P."/>
            <person name="Pierre F."/>
            <person name="Priest M."/>
            <person name="Raghuraman S."/>
            <person name="Rege F."/>
            <person name="Reyes R."/>
            <person name="Rise C."/>
            <person name="Rogov P."/>
            <person name="Ross K."/>
            <person name="Ryan E."/>
            <person name="Settipalli S."/>
            <person name="Shea T."/>
            <person name="Sherpa N."/>
            <person name="Shi L."/>
            <person name="Shih D."/>
            <person name="Sparrow T."/>
            <person name="Spaulding J."/>
            <person name="Stalker J."/>
            <person name="Stange-Thomann N."/>
            <person name="Stavropoulos S."/>
            <person name="Stone C."/>
            <person name="Strader C."/>
            <person name="Tesfaye S."/>
            <person name="Thomson T."/>
            <person name="Thoulutsang Y."/>
            <person name="Thoulutsang D."/>
            <person name="Topham K."/>
            <person name="Topping I."/>
            <person name="Tsamla T."/>
            <person name="Vassiliev H."/>
            <person name="Vo A."/>
            <person name="Wangchuk T."/>
            <person name="Wangdi T."/>
            <person name="Weiand M."/>
            <person name="Wilkinson J."/>
            <person name="Wilson A."/>
            <person name="Yadav S."/>
            <person name="Young G."/>
            <person name="Yu Q."/>
            <person name="Zembek L."/>
            <person name="Zhong D."/>
            <person name="Zimmer A."/>
            <person name="Zwirko Z."/>
            <person name="Jaffe D.B."/>
            <person name="Alvarez P."/>
            <person name="Brockman W."/>
            <person name="Butler J."/>
            <person name="Chin C."/>
            <person name="Gnerre S."/>
            <person name="Grabherr M."/>
            <person name="Kleber M."/>
            <person name="Mauceli E."/>
            <person name="MacCallum I."/>
        </authorList>
    </citation>
    <scope>NUCLEOTIDE SEQUENCE [LARGE SCALE GENOMIC DNA]</scope>
    <source>
        <strain evidence="11 12">TSC#14021-0224.01</strain>
    </source>
</reference>
<feature type="compositionally biased region" description="Low complexity" evidence="9">
    <location>
        <begin position="23"/>
        <end position="36"/>
    </location>
</feature>
<organism evidence="11 12">
    <name type="scientific">Drosophila erecta</name>
    <name type="common">Fruit fly</name>
    <dbReference type="NCBI Taxonomy" id="7220"/>
    <lineage>
        <taxon>Eukaryota</taxon>
        <taxon>Metazoa</taxon>
        <taxon>Ecdysozoa</taxon>
        <taxon>Arthropoda</taxon>
        <taxon>Hexapoda</taxon>
        <taxon>Insecta</taxon>
        <taxon>Pterygota</taxon>
        <taxon>Neoptera</taxon>
        <taxon>Endopterygota</taxon>
        <taxon>Diptera</taxon>
        <taxon>Brachycera</taxon>
        <taxon>Muscomorpha</taxon>
        <taxon>Ephydroidea</taxon>
        <taxon>Drosophilidae</taxon>
        <taxon>Drosophila</taxon>
        <taxon>Sophophora</taxon>
    </lineage>
</organism>
<comment type="similarity">
    <text evidence="2">Belongs to the NK-2 homeobox family.</text>
</comment>
<dbReference type="PANTHER" id="PTHR24340">
    <property type="entry name" value="HOMEOBOX PROTEIN NKX"/>
    <property type="match status" value="1"/>
</dbReference>
<reference evidence="11 12" key="2">
    <citation type="journal article" date="2008" name="Bioinformatics">
        <title>Assembly reconciliation.</title>
        <authorList>
            <person name="Zimin A.V."/>
            <person name="Smith D.R."/>
            <person name="Sutton G."/>
            <person name="Yorke J.A."/>
        </authorList>
    </citation>
    <scope>NUCLEOTIDE SEQUENCE [LARGE SCALE GENOMIC DNA]</scope>
    <source>
        <strain evidence="11 12">TSC#14021-0224.01</strain>
    </source>
</reference>
<feature type="region of interest" description="Disordered" evidence="9">
    <location>
        <begin position="1"/>
        <end position="118"/>
    </location>
</feature>
<evidence type="ECO:0000256" key="3">
    <source>
        <dbReference type="ARBA" id="ARBA00022473"/>
    </source>
</evidence>
<dbReference type="HOGENOM" id="CLU_023266_0_0_1"/>
<evidence type="ECO:0000256" key="5">
    <source>
        <dbReference type="ARBA" id="ARBA00023155"/>
    </source>
</evidence>
<evidence type="ECO:0000256" key="9">
    <source>
        <dbReference type="SAM" id="MobiDB-lite"/>
    </source>
</evidence>
<dbReference type="Gene3D" id="1.10.10.60">
    <property type="entry name" value="Homeodomain-like"/>
    <property type="match status" value="1"/>
</dbReference>
<comment type="subcellular location">
    <subcellularLocation>
        <location evidence="1 7 8">Nucleus</location>
    </subcellularLocation>
</comment>
<feature type="compositionally biased region" description="Low complexity" evidence="9">
    <location>
        <begin position="501"/>
        <end position="511"/>
    </location>
</feature>
<dbReference type="SMART" id="SM00389">
    <property type="entry name" value="HOX"/>
    <property type="match status" value="1"/>
</dbReference>
<dbReference type="GO" id="GO:0000978">
    <property type="term" value="F:RNA polymerase II cis-regulatory region sequence-specific DNA binding"/>
    <property type="evidence" value="ECO:0007669"/>
    <property type="project" value="TreeGrafter"/>
</dbReference>
<evidence type="ECO:0000313" key="12">
    <source>
        <dbReference type="Proteomes" id="UP000008711"/>
    </source>
</evidence>
<dbReference type="GO" id="GO:0007420">
    <property type="term" value="P:brain development"/>
    <property type="evidence" value="ECO:0007669"/>
    <property type="project" value="EnsemblMetazoa"/>
</dbReference>
<evidence type="ECO:0000256" key="4">
    <source>
        <dbReference type="ARBA" id="ARBA00023125"/>
    </source>
</evidence>
<feature type="DNA-binding region" description="Homeobox" evidence="7">
    <location>
        <begin position="563"/>
        <end position="622"/>
    </location>
</feature>
<keyword evidence="4 7" id="KW-0238">DNA-binding</keyword>
<evidence type="ECO:0000256" key="2">
    <source>
        <dbReference type="ARBA" id="ARBA00005661"/>
    </source>
</evidence>
<keyword evidence="3" id="KW-0217">Developmental protein</keyword>
<feature type="compositionally biased region" description="Basic and acidic residues" evidence="9">
    <location>
        <begin position="281"/>
        <end position="292"/>
    </location>
</feature>
<gene>
    <name evidence="11" type="primary">Dere\GG12796</name>
    <name evidence="11" type="synonym">dere_GLEANR_12852</name>
    <name evidence="11" type="synonym">GG12796</name>
    <name evidence="11" type="ORF">Dere_GG12796</name>
</gene>
<feature type="compositionally biased region" description="Acidic residues" evidence="9">
    <location>
        <begin position="530"/>
        <end position="546"/>
    </location>
</feature>
<keyword evidence="12" id="KW-1185">Reference proteome</keyword>
<feature type="compositionally biased region" description="Basic and acidic residues" evidence="9">
    <location>
        <begin position="61"/>
        <end position="95"/>
    </location>
</feature>
<sequence>MTTSASLERTPSKRDRDRERDNSSGLGSAGSLPASPQSAITVSPSSPATPKRPLRTSTPSLERKREREDRAEREDRKERQERHERHERDRDHERFATVFSTASTTVPTNTSSSSGLAPEQLRIPTGAAAFSGFPGLHSMSSLMLPSSAAVAAAAAAPFLPWSPILLPPWNHALLPAAFYPAALRNALPGLFDAKVPSSQRSGFHISDILNLEGSELKNAAAAAAAAAQHGSDLSHHSATESTSGHRGQGSHTSPSALSPTPTGGSVDEQHSGSGTGGGAGEADHHSTTEHHAPPSHPQQQHPHPHPHPHHQQQHHHPHLLLPQQHHQQAVAPLPLTHHQSGEAQSHAHANAAAAHLLASHNAAAAAAVAAGQYLPNLPKNFPGSFGDEMSSYHHMAQTMLQHSGRSAWIKENELYGTQQPASPDSTSPVTSEVSYTYIGSNCQTSPALSGDYKSYSRSADSDALSVGDALHTLHGSSGNGNGSNGGNGGAGGAPTAHALHNNNNNTTNNNNHSLKAEGIHGAGSGHDDSLNEDGIEEDIDDVDDADGSGGGDANGSDGLPNKKRKRRVLFTKAQTYELERRFRQQRYLSAPEREHLASLIRLTPTQVKIWFQNHRYKTKRAQNEKGYEGHPGLLHGHATHPHHPSALPSPRRVAVPVLVRNGKPCLGDSSKLGADCVSVSSATATAMQNAAAHHLVALNGAAAYQHAAAAAAGFHAHAHGHGHPHAHAQRAAWWP</sequence>
<keyword evidence="5 7" id="KW-0371">Homeobox</keyword>
<evidence type="ECO:0000256" key="1">
    <source>
        <dbReference type="ARBA" id="ARBA00004123"/>
    </source>
</evidence>
<evidence type="ECO:0000256" key="6">
    <source>
        <dbReference type="ARBA" id="ARBA00023242"/>
    </source>
</evidence>
<proteinExistence type="inferred from homology"/>
<name>B3P978_DROER</name>
<feature type="compositionally biased region" description="Gly residues" evidence="9">
    <location>
        <begin position="477"/>
        <end position="492"/>
    </location>
</feature>
<dbReference type="OMA" id="MGAHANA"/>
<feature type="compositionally biased region" description="Polar residues" evidence="9">
    <location>
        <begin position="239"/>
        <end position="263"/>
    </location>
</feature>
<dbReference type="PANTHER" id="PTHR24340:SF82">
    <property type="entry name" value="HOMEOBOX PROTEIN VND"/>
    <property type="match status" value="1"/>
</dbReference>
<feature type="compositionally biased region" description="Basic and acidic residues" evidence="9">
    <location>
        <begin position="10"/>
        <end position="22"/>
    </location>
</feature>
<feature type="compositionally biased region" description="Polar residues" evidence="9">
    <location>
        <begin position="37"/>
        <end position="48"/>
    </location>
</feature>
<dbReference type="FunFam" id="1.10.10.60:FF:000101">
    <property type="entry name" value="NK2 homeobox 8"/>
    <property type="match status" value="1"/>
</dbReference>
<dbReference type="EMBL" id="CH954183">
    <property type="protein sequence ID" value="EDV45374.1"/>
    <property type="molecule type" value="Genomic_DNA"/>
</dbReference>
<dbReference type="GO" id="GO:0140297">
    <property type="term" value="F:DNA-binding transcription factor binding"/>
    <property type="evidence" value="ECO:0007669"/>
    <property type="project" value="EnsemblMetazoa"/>
</dbReference>
<dbReference type="SUPFAM" id="SSF46689">
    <property type="entry name" value="Homeodomain-like"/>
    <property type="match status" value="1"/>
</dbReference>
<dbReference type="AlphaFoldDB" id="B3P978"/>
<dbReference type="Pfam" id="PF00046">
    <property type="entry name" value="Homeodomain"/>
    <property type="match status" value="1"/>
</dbReference>
<protein>
    <submittedName>
        <fullName evidence="11">Uncharacterized protein, isoform A</fullName>
    </submittedName>
</protein>
<dbReference type="CDD" id="cd00086">
    <property type="entry name" value="homeodomain"/>
    <property type="match status" value="1"/>
</dbReference>
<keyword evidence="6 7" id="KW-0539">Nucleus</keyword>
<evidence type="ECO:0000256" key="8">
    <source>
        <dbReference type="RuleBase" id="RU000682"/>
    </source>
</evidence>
<dbReference type="GO" id="GO:0021782">
    <property type="term" value="P:glial cell development"/>
    <property type="evidence" value="ECO:0007669"/>
    <property type="project" value="EnsemblMetazoa"/>
</dbReference>
<dbReference type="PhylomeDB" id="B3P978"/>
<dbReference type="InterPro" id="IPR001356">
    <property type="entry name" value="HD"/>
</dbReference>
<evidence type="ECO:0000313" key="11">
    <source>
        <dbReference type="EMBL" id="EDV45374.1"/>
    </source>
</evidence>
<dbReference type="InterPro" id="IPR009057">
    <property type="entry name" value="Homeodomain-like_sf"/>
</dbReference>
<dbReference type="PROSITE" id="PS50071">
    <property type="entry name" value="HOMEOBOX_2"/>
    <property type="match status" value="1"/>
</dbReference>
<feature type="region of interest" description="Disordered" evidence="9">
    <location>
        <begin position="470"/>
        <end position="567"/>
    </location>
</feature>
<dbReference type="InterPro" id="IPR050394">
    <property type="entry name" value="Homeobox_NK-like"/>
</dbReference>
<accession>B3P978</accession>
<dbReference type="KEGG" id="der:6555544"/>
<dbReference type="OrthoDB" id="6159439at2759"/>
<evidence type="ECO:0000256" key="7">
    <source>
        <dbReference type="PROSITE-ProRule" id="PRU00108"/>
    </source>
</evidence>
<dbReference type="GO" id="GO:0045944">
    <property type="term" value="P:positive regulation of transcription by RNA polymerase II"/>
    <property type="evidence" value="ECO:0007669"/>
    <property type="project" value="EnsemblMetazoa"/>
</dbReference>
<evidence type="ECO:0000259" key="10">
    <source>
        <dbReference type="PROSITE" id="PS50071"/>
    </source>
</evidence>
<feature type="domain" description="Homeobox" evidence="10">
    <location>
        <begin position="561"/>
        <end position="621"/>
    </location>
</feature>
<dbReference type="eggNOG" id="KOG0842">
    <property type="taxonomic scope" value="Eukaryota"/>
</dbReference>
<dbReference type="GO" id="GO:0010629">
    <property type="term" value="P:negative regulation of gene expression"/>
    <property type="evidence" value="ECO:0007669"/>
    <property type="project" value="EnsemblMetazoa"/>
</dbReference>
<dbReference type="GO" id="GO:0000122">
    <property type="term" value="P:negative regulation of transcription by RNA polymerase II"/>
    <property type="evidence" value="ECO:0007669"/>
    <property type="project" value="EnsemblMetazoa"/>
</dbReference>
<feature type="compositionally biased region" description="Basic residues" evidence="9">
    <location>
        <begin position="302"/>
        <end position="317"/>
    </location>
</feature>
<feature type="region of interest" description="Disordered" evidence="9">
    <location>
        <begin position="227"/>
        <end position="317"/>
    </location>
</feature>
<dbReference type="GO" id="GO:0005634">
    <property type="term" value="C:nucleus"/>
    <property type="evidence" value="ECO:0007669"/>
    <property type="project" value="UniProtKB-SubCell"/>
</dbReference>
<dbReference type="InterPro" id="IPR017970">
    <property type="entry name" value="Homeobox_CS"/>
</dbReference>
<dbReference type="Proteomes" id="UP000008711">
    <property type="component" value="Unassembled WGS sequence"/>
</dbReference>
<feature type="compositionally biased region" description="Low complexity" evidence="9">
    <location>
        <begin position="100"/>
        <end position="114"/>
    </location>
</feature>